<accession>A0AAD3H6H5</accession>
<gene>
    <name evidence="2" type="ORF">CTEN210_08527</name>
</gene>
<protein>
    <submittedName>
        <fullName evidence="2">Uncharacterized protein</fullName>
    </submittedName>
</protein>
<reference evidence="2 3" key="1">
    <citation type="journal article" date="2021" name="Sci. Rep.">
        <title>The genome of the diatom Chaetoceros tenuissimus carries an ancient integrated fragment of an extant virus.</title>
        <authorList>
            <person name="Hongo Y."/>
            <person name="Kimura K."/>
            <person name="Takaki Y."/>
            <person name="Yoshida Y."/>
            <person name="Baba S."/>
            <person name="Kobayashi G."/>
            <person name="Nagasaki K."/>
            <person name="Hano T."/>
            <person name="Tomaru Y."/>
        </authorList>
    </citation>
    <scope>NUCLEOTIDE SEQUENCE [LARGE SCALE GENOMIC DNA]</scope>
    <source>
        <strain evidence="2 3">NIES-3715</strain>
    </source>
</reference>
<organism evidence="2 3">
    <name type="scientific">Chaetoceros tenuissimus</name>
    <dbReference type="NCBI Taxonomy" id="426638"/>
    <lineage>
        <taxon>Eukaryota</taxon>
        <taxon>Sar</taxon>
        <taxon>Stramenopiles</taxon>
        <taxon>Ochrophyta</taxon>
        <taxon>Bacillariophyta</taxon>
        <taxon>Coscinodiscophyceae</taxon>
        <taxon>Chaetocerotophycidae</taxon>
        <taxon>Chaetocerotales</taxon>
        <taxon>Chaetocerotaceae</taxon>
        <taxon>Chaetoceros</taxon>
    </lineage>
</organism>
<comment type="caution">
    <text evidence="2">The sequence shown here is derived from an EMBL/GenBank/DDBJ whole genome shotgun (WGS) entry which is preliminary data.</text>
</comment>
<feature type="region of interest" description="Disordered" evidence="1">
    <location>
        <begin position="1"/>
        <end position="37"/>
    </location>
</feature>
<feature type="compositionally biased region" description="Polar residues" evidence="1">
    <location>
        <begin position="17"/>
        <end position="31"/>
    </location>
</feature>
<proteinExistence type="predicted"/>
<evidence type="ECO:0000256" key="1">
    <source>
        <dbReference type="SAM" id="MobiDB-lite"/>
    </source>
</evidence>
<dbReference type="EMBL" id="BLLK01000045">
    <property type="protein sequence ID" value="GFH52051.1"/>
    <property type="molecule type" value="Genomic_DNA"/>
</dbReference>
<evidence type="ECO:0000313" key="2">
    <source>
        <dbReference type="EMBL" id="GFH52051.1"/>
    </source>
</evidence>
<dbReference type="Proteomes" id="UP001054902">
    <property type="component" value="Unassembled WGS sequence"/>
</dbReference>
<sequence>METRNIASYDDGDDCVSVSSNASSIHDSITSETTRKKNRIRKIRERLGKNRTISNSKILQEGDNKMHHFPNYSDSPTDNETNTTSIMTVKTLDESLHSDQRIPDMRKLRRKVTIKFKSEKGSNNNSYEAADTFNEDDSSSLTYQASVDSSLQDDSLALGFKNVMIREYEVVPGCNPSVSNGAPVELGWAHAIEKHIEIDMYEDARHGRRRFKGQMRMPKEVRRNVLLHHGHTKKDIKRAAKDAKKR</sequence>
<dbReference type="AlphaFoldDB" id="A0AAD3H6H5"/>
<name>A0AAD3H6H5_9STRA</name>
<keyword evidence="3" id="KW-1185">Reference proteome</keyword>
<evidence type="ECO:0000313" key="3">
    <source>
        <dbReference type="Proteomes" id="UP001054902"/>
    </source>
</evidence>